<dbReference type="HAMAP" id="MF_02064">
    <property type="entry name" value="Sigma70_SigI"/>
    <property type="match status" value="1"/>
</dbReference>
<feature type="DNA-binding region" description="H-T-H motif" evidence="6">
    <location>
        <begin position="188"/>
        <end position="207"/>
    </location>
</feature>
<keyword evidence="6" id="KW-0346">Stress response</keyword>
<keyword evidence="3 6" id="KW-0731">Sigma factor</keyword>
<dbReference type="InterPro" id="IPR013325">
    <property type="entry name" value="RNA_pol_sigma_r2"/>
</dbReference>
<accession>A0A6A7K653</accession>
<dbReference type="AlphaFoldDB" id="A0A6A7K653"/>
<dbReference type="GO" id="GO:0016987">
    <property type="term" value="F:sigma factor activity"/>
    <property type="evidence" value="ECO:0007669"/>
    <property type="project" value="UniProtKB-UniRule"/>
</dbReference>
<dbReference type="InterPro" id="IPR014244">
    <property type="entry name" value="RNA_pol_sigma-I"/>
</dbReference>
<dbReference type="Pfam" id="PF04542">
    <property type="entry name" value="Sigma70_r2"/>
    <property type="match status" value="1"/>
</dbReference>
<evidence type="ECO:0000256" key="3">
    <source>
        <dbReference type="ARBA" id="ARBA00023082"/>
    </source>
</evidence>
<dbReference type="GO" id="GO:0006352">
    <property type="term" value="P:DNA-templated transcription initiation"/>
    <property type="evidence" value="ECO:0007669"/>
    <property type="project" value="UniProtKB-UniRule"/>
</dbReference>
<evidence type="ECO:0000256" key="6">
    <source>
        <dbReference type="HAMAP-Rule" id="MF_02064"/>
    </source>
</evidence>
<reference evidence="8 9" key="1">
    <citation type="submission" date="2019-10" db="EMBL/GenBank/DDBJ databases">
        <title>Alkalibaculum tamaniensis sp.nov., a new alkaliphilic acetogen, isolated on methoxylated aromatics from a mud volcano.</title>
        <authorList>
            <person name="Khomyakova M.A."/>
            <person name="Merkel A.Y."/>
            <person name="Bonch-Osmolovskaya E.A."/>
            <person name="Slobodkin A.I."/>
        </authorList>
    </citation>
    <scope>NUCLEOTIDE SEQUENCE [LARGE SCALE GENOMIC DNA]</scope>
    <source>
        <strain evidence="8 9">M08DMB</strain>
    </source>
</reference>
<comment type="activity regulation">
    <text evidence="6">Negatively regulated by the anti-sigma-I factor RsgI.</text>
</comment>
<evidence type="ECO:0000256" key="1">
    <source>
        <dbReference type="ARBA" id="ARBA00022490"/>
    </source>
</evidence>
<evidence type="ECO:0000256" key="4">
    <source>
        <dbReference type="ARBA" id="ARBA00023125"/>
    </source>
</evidence>
<proteinExistence type="inferred from homology"/>
<evidence type="ECO:0000256" key="2">
    <source>
        <dbReference type="ARBA" id="ARBA00023015"/>
    </source>
</evidence>
<evidence type="ECO:0000313" key="8">
    <source>
        <dbReference type="EMBL" id="MPW24900.1"/>
    </source>
</evidence>
<comment type="function">
    <text evidence="6">Sigma factors are initiation factors that promote the attachment of RNA polymerase to specific initiation sites and are then released.</text>
</comment>
<name>A0A6A7K653_9FIRM</name>
<sequence length="237" mass="28114">MENLKLKEILLEIKNGNELERERLIRHYKPYILNVVGHICKRHLTWSNDETSIGLIAFNRAINTFEFDKGRTFVNYVYLLIQRDIIDYFRKEKRHLHLVSDNNLFDHDKAELKASLELYQQSTNTSELLEEILELDEKLSKFNISFEQLERHSPKHRKTRIKVMEMAFEFIQHSDLVDELVGKKVFPVSSFTKRTGARPKSIERHRKYLITIIIIQLHPEWRRLSAFVQAGPGSVKI</sequence>
<evidence type="ECO:0000256" key="5">
    <source>
        <dbReference type="ARBA" id="ARBA00023163"/>
    </source>
</evidence>
<feature type="domain" description="RNA polymerase sigma-70 region 2" evidence="7">
    <location>
        <begin position="24"/>
        <end position="94"/>
    </location>
</feature>
<keyword evidence="5 6" id="KW-0804">Transcription</keyword>
<dbReference type="Gene3D" id="1.10.1740.10">
    <property type="match status" value="1"/>
</dbReference>
<dbReference type="GO" id="GO:0003677">
    <property type="term" value="F:DNA binding"/>
    <property type="evidence" value="ECO:0007669"/>
    <property type="project" value="UniProtKB-UniRule"/>
</dbReference>
<comment type="subunit">
    <text evidence="6">Interacts with RsgI.</text>
</comment>
<gene>
    <name evidence="6 8" type="primary">sigI</name>
    <name evidence="8" type="ORF">GC105_03730</name>
</gene>
<evidence type="ECO:0000259" key="7">
    <source>
        <dbReference type="Pfam" id="PF04542"/>
    </source>
</evidence>
<dbReference type="NCBIfam" id="TIGR02895">
    <property type="entry name" value="spore_sigI"/>
    <property type="match status" value="1"/>
</dbReference>
<dbReference type="RefSeq" id="WP_152801849.1">
    <property type="nucleotide sequence ID" value="NZ_WHNX01000004.1"/>
</dbReference>
<comment type="subcellular location">
    <subcellularLocation>
        <location evidence="6">Cytoplasm</location>
    </subcellularLocation>
</comment>
<comment type="similarity">
    <text evidence="6">Belongs to the sigma-70 factor family. SigI subfamily.</text>
</comment>
<keyword evidence="1 6" id="KW-0963">Cytoplasm</keyword>
<dbReference type="GO" id="GO:0005737">
    <property type="term" value="C:cytoplasm"/>
    <property type="evidence" value="ECO:0007669"/>
    <property type="project" value="UniProtKB-SubCell"/>
</dbReference>
<dbReference type="Proteomes" id="UP000440004">
    <property type="component" value="Unassembled WGS sequence"/>
</dbReference>
<evidence type="ECO:0000313" key="9">
    <source>
        <dbReference type="Proteomes" id="UP000440004"/>
    </source>
</evidence>
<keyword evidence="2 6" id="KW-0805">Transcription regulation</keyword>
<protein>
    <recommendedName>
        <fullName evidence="6">RNA polymerase sigma factor SigI</fullName>
    </recommendedName>
</protein>
<dbReference type="EMBL" id="WHNX01000004">
    <property type="protein sequence ID" value="MPW24900.1"/>
    <property type="molecule type" value="Genomic_DNA"/>
</dbReference>
<keyword evidence="4 6" id="KW-0238">DNA-binding</keyword>
<dbReference type="InterPro" id="IPR007627">
    <property type="entry name" value="RNA_pol_sigma70_r2"/>
</dbReference>
<keyword evidence="9" id="KW-1185">Reference proteome</keyword>
<dbReference type="PIRSF" id="PIRSF038953">
    <property type="entry name" value="SigI"/>
    <property type="match status" value="1"/>
</dbReference>
<feature type="short sequence motif" description="Polymerase core binding" evidence="6">
    <location>
        <begin position="49"/>
        <end position="62"/>
    </location>
</feature>
<organism evidence="8 9">
    <name type="scientific">Alkalibaculum sporogenes</name>
    <dbReference type="NCBI Taxonomy" id="2655001"/>
    <lineage>
        <taxon>Bacteria</taxon>
        <taxon>Bacillati</taxon>
        <taxon>Bacillota</taxon>
        <taxon>Clostridia</taxon>
        <taxon>Eubacteriales</taxon>
        <taxon>Eubacteriaceae</taxon>
        <taxon>Alkalibaculum</taxon>
    </lineage>
</organism>
<dbReference type="SUPFAM" id="SSF88946">
    <property type="entry name" value="Sigma2 domain of RNA polymerase sigma factors"/>
    <property type="match status" value="1"/>
</dbReference>
<comment type="caution">
    <text evidence="8">The sequence shown here is derived from an EMBL/GenBank/DDBJ whole genome shotgun (WGS) entry which is preliminary data.</text>
</comment>